<organism evidence="1 2">
    <name type="scientific">Araneus ventricosus</name>
    <name type="common">Orbweaver spider</name>
    <name type="synonym">Epeira ventricosa</name>
    <dbReference type="NCBI Taxonomy" id="182803"/>
    <lineage>
        <taxon>Eukaryota</taxon>
        <taxon>Metazoa</taxon>
        <taxon>Ecdysozoa</taxon>
        <taxon>Arthropoda</taxon>
        <taxon>Chelicerata</taxon>
        <taxon>Arachnida</taxon>
        <taxon>Araneae</taxon>
        <taxon>Araneomorphae</taxon>
        <taxon>Entelegynae</taxon>
        <taxon>Araneoidea</taxon>
        <taxon>Araneidae</taxon>
        <taxon>Araneus</taxon>
    </lineage>
</organism>
<accession>A0A4Y2PDJ1</accession>
<feature type="non-terminal residue" evidence="1">
    <location>
        <position position="1"/>
    </location>
</feature>
<dbReference type="AlphaFoldDB" id="A0A4Y2PDJ1"/>
<sequence length="86" mass="9680">PVSYILAFHFEETKCLFGTDPVILNRSQMTRTTPELVLLPSNFRTIPAGGRLTYVRFKDHNHGGSSLEFEPGALRIRDLGTKPPRP</sequence>
<dbReference type="Proteomes" id="UP000499080">
    <property type="component" value="Unassembled WGS sequence"/>
</dbReference>
<evidence type="ECO:0000313" key="1">
    <source>
        <dbReference type="EMBL" id="GBN48287.1"/>
    </source>
</evidence>
<evidence type="ECO:0000313" key="2">
    <source>
        <dbReference type="Proteomes" id="UP000499080"/>
    </source>
</evidence>
<name>A0A4Y2PDJ1_ARAVE</name>
<keyword evidence="2" id="KW-1185">Reference proteome</keyword>
<proteinExistence type="predicted"/>
<dbReference type="EMBL" id="BGPR01132103">
    <property type="protein sequence ID" value="GBN48287.1"/>
    <property type="molecule type" value="Genomic_DNA"/>
</dbReference>
<protein>
    <submittedName>
        <fullName evidence="1">Uncharacterized protein</fullName>
    </submittedName>
</protein>
<reference evidence="1 2" key="1">
    <citation type="journal article" date="2019" name="Sci. Rep.">
        <title>Orb-weaving spider Araneus ventricosus genome elucidates the spidroin gene catalogue.</title>
        <authorList>
            <person name="Kono N."/>
            <person name="Nakamura H."/>
            <person name="Ohtoshi R."/>
            <person name="Moran D.A.P."/>
            <person name="Shinohara A."/>
            <person name="Yoshida Y."/>
            <person name="Fujiwara M."/>
            <person name="Mori M."/>
            <person name="Tomita M."/>
            <person name="Arakawa K."/>
        </authorList>
    </citation>
    <scope>NUCLEOTIDE SEQUENCE [LARGE SCALE GENOMIC DNA]</scope>
</reference>
<gene>
    <name evidence="1" type="ORF">AVEN_109870_1</name>
</gene>
<comment type="caution">
    <text evidence="1">The sequence shown here is derived from an EMBL/GenBank/DDBJ whole genome shotgun (WGS) entry which is preliminary data.</text>
</comment>